<dbReference type="SMART" id="SM00905">
    <property type="entry name" value="FolB"/>
    <property type="match status" value="1"/>
</dbReference>
<evidence type="ECO:0000313" key="2">
    <source>
        <dbReference type="EMBL" id="SFV74725.1"/>
    </source>
</evidence>
<dbReference type="GO" id="GO:0004150">
    <property type="term" value="F:dihydroneopterin aldolase activity"/>
    <property type="evidence" value="ECO:0007669"/>
    <property type="project" value="UniProtKB-EC"/>
</dbReference>
<dbReference type="InterPro" id="IPR043133">
    <property type="entry name" value="GTP-CH-I_C/QueF"/>
</dbReference>
<dbReference type="SUPFAM" id="SSF55620">
    <property type="entry name" value="Tetrahydrobiopterin biosynthesis enzymes-like"/>
    <property type="match status" value="1"/>
</dbReference>
<organism evidence="2">
    <name type="scientific">hydrothermal vent metagenome</name>
    <dbReference type="NCBI Taxonomy" id="652676"/>
    <lineage>
        <taxon>unclassified sequences</taxon>
        <taxon>metagenomes</taxon>
        <taxon>ecological metagenomes</taxon>
    </lineage>
</organism>
<proteinExistence type="predicted"/>
<dbReference type="GO" id="GO:0006760">
    <property type="term" value="P:folic acid-containing compound metabolic process"/>
    <property type="evidence" value="ECO:0007669"/>
    <property type="project" value="InterPro"/>
</dbReference>
<dbReference type="InterPro" id="IPR006157">
    <property type="entry name" value="FolB_dom"/>
</dbReference>
<evidence type="ECO:0000259" key="1">
    <source>
        <dbReference type="SMART" id="SM00905"/>
    </source>
</evidence>
<dbReference type="Gene3D" id="3.30.1130.10">
    <property type="match status" value="1"/>
</dbReference>
<gene>
    <name evidence="2" type="ORF">MNB_SM-3-1440</name>
</gene>
<dbReference type="Pfam" id="PF02152">
    <property type="entry name" value="FolB"/>
    <property type="match status" value="1"/>
</dbReference>
<name>A0A1W1D246_9ZZZZ</name>
<sequence>MTIHIENLKFQAILGILDFERKKEQDIIINLTIEYDYKKEFIDYALVATFITNHMKEEKFFLIEEALSSLEHHLKKNFPLIQKLFLKITKPSILPNCQVSVSSIS</sequence>
<feature type="domain" description="Dihydroneopterin aldolase/epimerase" evidence="1">
    <location>
        <begin position="3"/>
        <end position="105"/>
    </location>
</feature>
<accession>A0A1W1D246</accession>
<reference evidence="2" key="1">
    <citation type="submission" date="2016-10" db="EMBL/GenBank/DDBJ databases">
        <authorList>
            <person name="de Groot N.N."/>
        </authorList>
    </citation>
    <scope>NUCLEOTIDE SEQUENCE</scope>
</reference>
<dbReference type="EC" id="4.1.2.25" evidence="2"/>
<dbReference type="AlphaFoldDB" id="A0A1W1D246"/>
<protein>
    <submittedName>
        <fullName evidence="2">Dihydroneopterin aldolase</fullName>
        <ecNumber evidence="2">4.1.2.25</ecNumber>
    </submittedName>
</protein>
<dbReference type="EMBL" id="FPHP01000003">
    <property type="protein sequence ID" value="SFV74725.1"/>
    <property type="molecule type" value="Genomic_DNA"/>
</dbReference>
<dbReference type="NCBIfam" id="TIGR00526">
    <property type="entry name" value="folB_dom"/>
    <property type="match status" value="1"/>
</dbReference>
<keyword evidence="2" id="KW-0456">Lyase</keyword>